<accession>A0ABT5KXM2</accession>
<evidence type="ECO:0000313" key="1">
    <source>
        <dbReference type="EMBL" id="MDC8829515.1"/>
    </source>
</evidence>
<gene>
    <name evidence="1" type="ORF">OIK42_01945</name>
</gene>
<proteinExistence type="predicted"/>
<dbReference type="EMBL" id="JAQQXP010000001">
    <property type="protein sequence ID" value="MDC8829515.1"/>
    <property type="molecule type" value="Genomic_DNA"/>
</dbReference>
<evidence type="ECO:0000313" key="2">
    <source>
        <dbReference type="Proteomes" id="UP001218788"/>
    </source>
</evidence>
<sequence>MKTPLPSTEQISLSRRQSLKLFAMMVASATLPGCIGQSDKPVSKTAAVGHWPTLTIEPVSLPGYGQDPNLIIPPSSAWPKTLTTNQLALVSRISDVLLPAEGTQPGALGIGAPSVVDEWVSAPYSGQQRDRDSILRLLIWLDEEAQIKHQQAFLAVTEAQQKAILDTIAFGEDSAEAGYELPARAFNRLRELVLAAYFCSVPGSREIGYMGNVAISGDYPGPTEEAKAHLDDVLAQLGLSEYAYTEVG</sequence>
<organism evidence="1 2">
    <name type="scientific">Alteromonas gilva</name>
    <dbReference type="NCBI Taxonomy" id="2987522"/>
    <lineage>
        <taxon>Bacteria</taxon>
        <taxon>Pseudomonadati</taxon>
        <taxon>Pseudomonadota</taxon>
        <taxon>Gammaproteobacteria</taxon>
        <taxon>Alteromonadales</taxon>
        <taxon>Alteromonadaceae</taxon>
        <taxon>Alteromonas/Salinimonas group</taxon>
        <taxon>Alteromonas</taxon>
    </lineage>
</organism>
<protein>
    <submittedName>
        <fullName evidence="1">Gluconate 2-dehydrogenase subunit 3 family protein</fullName>
    </submittedName>
</protein>
<dbReference type="InterPro" id="IPR027056">
    <property type="entry name" value="Gluconate_2DH_su3"/>
</dbReference>
<dbReference type="RefSeq" id="WP_273637917.1">
    <property type="nucleotide sequence ID" value="NZ_JAQQXP010000001.1"/>
</dbReference>
<keyword evidence="2" id="KW-1185">Reference proteome</keyword>
<comment type="caution">
    <text evidence="1">The sequence shown here is derived from an EMBL/GenBank/DDBJ whole genome shotgun (WGS) entry which is preliminary data.</text>
</comment>
<dbReference type="Pfam" id="PF13618">
    <property type="entry name" value="Gluconate_2-dh3"/>
    <property type="match status" value="1"/>
</dbReference>
<name>A0ABT5KXM2_9ALTE</name>
<dbReference type="Proteomes" id="UP001218788">
    <property type="component" value="Unassembled WGS sequence"/>
</dbReference>
<reference evidence="1 2" key="1">
    <citation type="submission" date="2022-10" db="EMBL/GenBank/DDBJ databases">
        <title>Alteromonas sp. chi3 Genome sequencing.</title>
        <authorList>
            <person name="Park S."/>
        </authorList>
    </citation>
    <scope>NUCLEOTIDE SEQUENCE [LARGE SCALE GENOMIC DNA]</scope>
    <source>
        <strain evidence="2">chi3</strain>
    </source>
</reference>